<feature type="compositionally biased region" description="Low complexity" evidence="1">
    <location>
        <begin position="184"/>
        <end position="193"/>
    </location>
</feature>
<evidence type="ECO:0000256" key="1">
    <source>
        <dbReference type="SAM" id="MobiDB-lite"/>
    </source>
</evidence>
<dbReference type="EMBL" id="FNOB01000007">
    <property type="protein sequence ID" value="SDW84369.1"/>
    <property type="molecule type" value="Genomic_DNA"/>
</dbReference>
<dbReference type="Gene3D" id="3.20.20.370">
    <property type="entry name" value="Glycoside hydrolase/deacetylase"/>
    <property type="match status" value="1"/>
</dbReference>
<dbReference type="InterPro" id="IPR006837">
    <property type="entry name" value="Divergent_DAC"/>
</dbReference>
<proteinExistence type="predicted"/>
<evidence type="ECO:0000313" key="4">
    <source>
        <dbReference type="Proteomes" id="UP000199541"/>
    </source>
</evidence>
<feature type="compositionally biased region" description="Low complexity" evidence="1">
    <location>
        <begin position="212"/>
        <end position="238"/>
    </location>
</feature>
<feature type="compositionally biased region" description="Low complexity" evidence="1">
    <location>
        <begin position="68"/>
        <end position="147"/>
    </location>
</feature>
<dbReference type="EMBL" id="BNAB01000006">
    <property type="protein sequence ID" value="GHE01302.1"/>
    <property type="molecule type" value="Genomic_DNA"/>
</dbReference>
<protein>
    <recommendedName>
        <fullName evidence="6">Divergent polysaccharide deacetylase</fullName>
    </recommendedName>
</protein>
<dbReference type="Proteomes" id="UP000634647">
    <property type="component" value="Unassembled WGS sequence"/>
</dbReference>
<dbReference type="AlphaFoldDB" id="A0AAN4UR09"/>
<name>A0AAN4UR09_9RHOB</name>
<dbReference type="InterPro" id="IPR011330">
    <property type="entry name" value="Glyco_hydro/deAcase_b/a-brl"/>
</dbReference>
<dbReference type="SUPFAM" id="SSF88713">
    <property type="entry name" value="Glycoside hydrolase/deacetylase"/>
    <property type="match status" value="1"/>
</dbReference>
<dbReference type="CDD" id="cd10936">
    <property type="entry name" value="CE4_DAC2"/>
    <property type="match status" value="1"/>
</dbReference>
<feature type="region of interest" description="Disordered" evidence="1">
    <location>
        <begin position="25"/>
        <end position="269"/>
    </location>
</feature>
<dbReference type="Pfam" id="PF04748">
    <property type="entry name" value="Polysacc_deac_2"/>
    <property type="match status" value="1"/>
</dbReference>
<dbReference type="GO" id="GO:0005975">
    <property type="term" value="P:carbohydrate metabolic process"/>
    <property type="evidence" value="ECO:0007669"/>
    <property type="project" value="InterPro"/>
</dbReference>
<evidence type="ECO:0000313" key="5">
    <source>
        <dbReference type="Proteomes" id="UP000634647"/>
    </source>
</evidence>
<reference evidence="2" key="3">
    <citation type="submission" date="2023-06" db="EMBL/GenBank/DDBJ databases">
        <authorList>
            <person name="Sun Q."/>
            <person name="Zhou Y."/>
        </authorList>
    </citation>
    <scope>NUCLEOTIDE SEQUENCE</scope>
    <source>
        <strain evidence="2">CGMCC 1.10859</strain>
    </source>
</reference>
<evidence type="ECO:0008006" key="6">
    <source>
        <dbReference type="Google" id="ProtNLM"/>
    </source>
</evidence>
<dbReference type="RefSeq" id="WP_051646174.1">
    <property type="nucleotide sequence ID" value="NZ_BNAB01000006.1"/>
</dbReference>
<evidence type="ECO:0000313" key="2">
    <source>
        <dbReference type="EMBL" id="GHE01302.1"/>
    </source>
</evidence>
<organism evidence="2 5">
    <name type="scientific">Allgaiera indica</name>
    <dbReference type="NCBI Taxonomy" id="765699"/>
    <lineage>
        <taxon>Bacteria</taxon>
        <taxon>Pseudomonadati</taxon>
        <taxon>Pseudomonadota</taxon>
        <taxon>Alphaproteobacteria</taxon>
        <taxon>Rhodobacterales</taxon>
        <taxon>Paracoccaceae</taxon>
        <taxon>Allgaiera</taxon>
    </lineage>
</organism>
<accession>A0AAN4UR09</accession>
<dbReference type="Proteomes" id="UP000199541">
    <property type="component" value="Unassembled WGS sequence"/>
</dbReference>
<evidence type="ECO:0000313" key="3">
    <source>
        <dbReference type="EMBL" id="SDW84369.1"/>
    </source>
</evidence>
<gene>
    <name evidence="2" type="primary">yibQ</name>
    <name evidence="2" type="ORF">GCM10008024_16230</name>
    <name evidence="3" type="ORF">SAMN05444006_10785</name>
</gene>
<comment type="caution">
    <text evidence="2">The sequence shown here is derived from an EMBL/GenBank/DDBJ whole genome shotgun (WGS) entry which is preliminary data.</text>
</comment>
<feature type="compositionally biased region" description="Low complexity" evidence="1">
    <location>
        <begin position="161"/>
        <end position="174"/>
    </location>
</feature>
<reference evidence="3 4" key="2">
    <citation type="submission" date="2016-10" db="EMBL/GenBank/DDBJ databases">
        <authorList>
            <person name="Varghese N."/>
            <person name="Submissions S."/>
        </authorList>
    </citation>
    <scope>NUCLEOTIDE SEQUENCE [LARGE SCALE GENOMIC DNA]</scope>
    <source>
        <strain evidence="3 4">DSM 24802</strain>
    </source>
</reference>
<reference evidence="2" key="1">
    <citation type="journal article" date="2014" name="Int. J. Syst. Evol. Microbiol.">
        <title>Complete genome sequence of Corynebacterium casei LMG S-19264T (=DSM 44701T), isolated from a smear-ripened cheese.</title>
        <authorList>
            <consortium name="US DOE Joint Genome Institute (JGI-PGF)"/>
            <person name="Walter F."/>
            <person name="Albersmeier A."/>
            <person name="Kalinowski J."/>
            <person name="Ruckert C."/>
        </authorList>
    </citation>
    <scope>NUCLEOTIDE SEQUENCE</scope>
    <source>
        <strain evidence="2">CGMCC 1.10859</strain>
    </source>
</reference>
<sequence length="554" mass="55571">MASGFVKGALAGVVVSGLGLSVVSELAPPPAPQMRAVPESPAGAKTASAPRTAPETGASHAAPPVAPPALVAAPNAPAMPGVSETAPAAPREAASKAAPAAAAPLPGPTGADRAPAASMTSATAPEPAPEASLGAAPGTEPAAMAAPSGETPVTESAATRAPQAPSPAGSAPGPVQAPPKLRLDTAAPAATALLREDRAPNAPVGGGPAPVVPKQTPRATAGPATPEAAPTAEAQPAPLVLRPGSPGTGLGPRPQPQNQEALARNQAPRPSALLPKVAEGMPRIAGAPQPGFGRNTQGVVTDRLPTVAAAQGTTPSETTPDATTPPAQDDAALPAYRRYAVGFENPQQKPLLSIILIDTGGTLDRAKLAALPMNITFAIDPAAPDAAAAARLYRAAGHEVVILARGIPASASDADLRKIFARYQQVVPQAIGVLDSAEGGFEADRGLSQKIVSLLAERGLALLTYAHGLDAAHQIAQVSDLPAARIYRRLDAADENPFTITRYLDRAAFKAAQEGRVTVLGHTRPDTIEGLKEWAGDSRARTLALAPVTATLTP</sequence>
<keyword evidence="4" id="KW-1185">Reference proteome</keyword>